<proteinExistence type="predicted"/>
<gene>
    <name evidence="1" type="ORF">HF519_02420</name>
</gene>
<dbReference type="Proteomes" id="UP000586918">
    <property type="component" value="Unassembled WGS sequence"/>
</dbReference>
<accession>A0A848DCX2</accession>
<evidence type="ECO:0000313" key="2">
    <source>
        <dbReference type="Proteomes" id="UP000586918"/>
    </source>
</evidence>
<evidence type="ECO:0000313" key="1">
    <source>
        <dbReference type="EMBL" id="NMH90458.1"/>
    </source>
</evidence>
<protein>
    <submittedName>
        <fullName evidence="1">Uncharacterized protein</fullName>
    </submittedName>
</protein>
<name>A0A848DCX2_9PSEU</name>
<sequence length="302" mass="33857">MSVYHLWENRFREEIALDRGLNKKNDLLNQHMADLAKIRHDILKCRGVATSKNSGKCVDLRWFNVGDEIFIQDWMVYEFMEAFGLVYPGSGELDPDQIRYKFHGIVQSPVELRAEVAEDLLFGEIRSLSGRPVQLDSLRDIFKGFEFYVDGPGGGGTARGVDVFPVEGNDKAATLVAYAGRDFVQKVRDGRASANLPLGASVPRVETRRAVPTRWTRGPEVVAEALAPVGHWYDLEPYEQAIGTWLPLVSDVGDMYEGQLRAAVHGPRDRRRLLLTLSLDETVAAHVKGRQAQLYVPLDLHG</sequence>
<reference evidence="1 2" key="1">
    <citation type="submission" date="2020-04" db="EMBL/GenBank/DDBJ databases">
        <authorList>
            <person name="Klaysubun C."/>
            <person name="Duangmal K."/>
            <person name="Lipun K."/>
        </authorList>
    </citation>
    <scope>NUCLEOTIDE SEQUENCE [LARGE SCALE GENOMIC DNA]</scope>
    <source>
        <strain evidence="1 2">DSM 45300</strain>
    </source>
</reference>
<keyword evidence="2" id="KW-1185">Reference proteome</keyword>
<comment type="caution">
    <text evidence="1">The sequence shown here is derived from an EMBL/GenBank/DDBJ whole genome shotgun (WGS) entry which is preliminary data.</text>
</comment>
<dbReference type="AlphaFoldDB" id="A0A848DCX2"/>
<organism evidence="1 2">
    <name type="scientific">Pseudonocardia bannensis</name>
    <dbReference type="NCBI Taxonomy" id="630973"/>
    <lineage>
        <taxon>Bacteria</taxon>
        <taxon>Bacillati</taxon>
        <taxon>Actinomycetota</taxon>
        <taxon>Actinomycetes</taxon>
        <taxon>Pseudonocardiales</taxon>
        <taxon>Pseudonocardiaceae</taxon>
        <taxon>Pseudonocardia</taxon>
    </lineage>
</organism>
<dbReference type="EMBL" id="JAAXKZ010000005">
    <property type="protein sequence ID" value="NMH90458.1"/>
    <property type="molecule type" value="Genomic_DNA"/>
</dbReference>
<dbReference type="RefSeq" id="WP_169409959.1">
    <property type="nucleotide sequence ID" value="NZ_JAAXKZ010000005.1"/>
</dbReference>